<organism evidence="1 2">
    <name type="scientific">Racocetra persica</name>
    <dbReference type="NCBI Taxonomy" id="160502"/>
    <lineage>
        <taxon>Eukaryota</taxon>
        <taxon>Fungi</taxon>
        <taxon>Fungi incertae sedis</taxon>
        <taxon>Mucoromycota</taxon>
        <taxon>Glomeromycotina</taxon>
        <taxon>Glomeromycetes</taxon>
        <taxon>Diversisporales</taxon>
        <taxon>Gigasporaceae</taxon>
        <taxon>Racocetra</taxon>
    </lineage>
</organism>
<proteinExistence type="predicted"/>
<dbReference type="EMBL" id="CAJVQC010016734">
    <property type="protein sequence ID" value="CAG8679246.1"/>
    <property type="molecule type" value="Genomic_DNA"/>
</dbReference>
<accession>A0ACA9P1Q4</accession>
<evidence type="ECO:0000313" key="1">
    <source>
        <dbReference type="EMBL" id="CAG8679246.1"/>
    </source>
</evidence>
<keyword evidence="2" id="KW-1185">Reference proteome</keyword>
<sequence>NNIVHRLIGPIYEDLSVEEKYKIIKNTCKISNTDEFIVRLSNQYKTMVDEATSALDSQSKKIVQDMLNKAFKNRTTIIVTHRLSTIYNTKKIIVINEGAVIKYENIALVSQEPSLYDMTIRKNMIFGYQSGQQATQEDVENACLPDGYDTYIGGKGMQPLDSQKQRIAIARALIQNPRILLLDKATSALDFGSEIAIQKALDTATTGRTTLAIIYRLSTIQHVDVIFVIKDSK</sequence>
<comment type="caution">
    <text evidence="1">The sequence shown here is derived from an EMBL/GenBank/DDBJ whole genome shotgun (WGS) entry which is preliminary data.</text>
</comment>
<feature type="non-terminal residue" evidence="1">
    <location>
        <position position="233"/>
    </location>
</feature>
<dbReference type="Proteomes" id="UP000789920">
    <property type="component" value="Unassembled WGS sequence"/>
</dbReference>
<feature type="non-terminal residue" evidence="1">
    <location>
        <position position="1"/>
    </location>
</feature>
<gene>
    <name evidence="1" type="ORF">RPERSI_LOCUS9034</name>
</gene>
<name>A0ACA9P1Q4_9GLOM</name>
<evidence type="ECO:0000313" key="2">
    <source>
        <dbReference type="Proteomes" id="UP000789920"/>
    </source>
</evidence>
<protein>
    <submittedName>
        <fullName evidence="1">4588_t:CDS:1</fullName>
    </submittedName>
</protein>
<reference evidence="1" key="1">
    <citation type="submission" date="2021-06" db="EMBL/GenBank/DDBJ databases">
        <authorList>
            <person name="Kallberg Y."/>
            <person name="Tangrot J."/>
            <person name="Rosling A."/>
        </authorList>
    </citation>
    <scope>NUCLEOTIDE SEQUENCE</scope>
    <source>
        <strain evidence="1">MA461A</strain>
    </source>
</reference>